<evidence type="ECO:0000313" key="2">
    <source>
        <dbReference type="EMBL" id="AQS35472.1"/>
    </source>
</evidence>
<gene>
    <name evidence="2" type="ORF">Sps_00252</name>
</gene>
<dbReference type="EMBL" id="CP014782">
    <property type="protein sequence ID" value="AQS35472.1"/>
    <property type="molecule type" value="Genomic_DNA"/>
</dbReference>
<reference evidence="2 3" key="1">
    <citation type="submission" date="2016-03" db="EMBL/GenBank/DDBJ databases">
        <title>Complete genome sequence of Shewanella psychrophila WP2, a deep sea bacterium isolated from west Pacific sediment.</title>
        <authorList>
            <person name="Xu G."/>
            <person name="Jian H."/>
        </authorList>
    </citation>
    <scope>NUCLEOTIDE SEQUENCE [LARGE SCALE GENOMIC DNA]</scope>
    <source>
        <strain evidence="2 3">WP2</strain>
    </source>
</reference>
<proteinExistence type="predicted"/>
<keyword evidence="1" id="KW-1133">Transmembrane helix</keyword>
<keyword evidence="1" id="KW-0472">Membrane</keyword>
<dbReference type="STRING" id="225848.Sps_00252"/>
<protein>
    <submittedName>
        <fullName evidence="2">Uncharacterized protein</fullName>
    </submittedName>
</protein>
<sequence length="40" mass="4922">MRFRLDSRPYVFCQIILYLYVLNWFLIAFREGFSEVCLAK</sequence>
<evidence type="ECO:0000313" key="3">
    <source>
        <dbReference type="Proteomes" id="UP000189545"/>
    </source>
</evidence>
<organism evidence="2 3">
    <name type="scientific">Shewanella psychrophila</name>
    <dbReference type="NCBI Taxonomy" id="225848"/>
    <lineage>
        <taxon>Bacteria</taxon>
        <taxon>Pseudomonadati</taxon>
        <taxon>Pseudomonadota</taxon>
        <taxon>Gammaproteobacteria</taxon>
        <taxon>Alteromonadales</taxon>
        <taxon>Shewanellaceae</taxon>
        <taxon>Shewanella</taxon>
    </lineage>
</organism>
<accession>A0A1S6HIX4</accession>
<feature type="transmembrane region" description="Helical" evidence="1">
    <location>
        <begin position="9"/>
        <end position="29"/>
    </location>
</feature>
<name>A0A1S6HIX4_9GAMM</name>
<keyword evidence="3" id="KW-1185">Reference proteome</keyword>
<dbReference type="KEGG" id="spsw:Sps_00252"/>
<keyword evidence="1" id="KW-0812">Transmembrane</keyword>
<dbReference type="AlphaFoldDB" id="A0A1S6HIX4"/>
<evidence type="ECO:0000256" key="1">
    <source>
        <dbReference type="SAM" id="Phobius"/>
    </source>
</evidence>
<dbReference type="Proteomes" id="UP000189545">
    <property type="component" value="Chromosome"/>
</dbReference>